<dbReference type="EMBL" id="CAEZZA010000207">
    <property type="protein sequence ID" value="CAB4758523.1"/>
    <property type="molecule type" value="Genomic_DNA"/>
</dbReference>
<sequence length="177" mass="20025">MNLMWADAYSTLSSWQPPDEPQKLRREEYLTFLDAHPDGVWRECRVGHLTASALVMDEQKQRVLLTLHPKVGRWLQLGGHIEQVDTSLRAAALREAIEESGINEIRISAEPICLDRHPVPCAGAQSEHLDVQYLALVPTGAQAVMSAESDDLRWFTFDDLPLDLDSSVRRLIELSLR</sequence>
<evidence type="ECO:0000259" key="1">
    <source>
        <dbReference type="PROSITE" id="PS51462"/>
    </source>
</evidence>
<dbReference type="InterPro" id="IPR000086">
    <property type="entry name" value="NUDIX_hydrolase_dom"/>
</dbReference>
<protein>
    <submittedName>
        <fullName evidence="2">Unannotated protein</fullName>
    </submittedName>
</protein>
<evidence type="ECO:0000313" key="2">
    <source>
        <dbReference type="EMBL" id="CAB4758523.1"/>
    </source>
</evidence>
<dbReference type="PROSITE" id="PS51462">
    <property type="entry name" value="NUDIX"/>
    <property type="match status" value="1"/>
</dbReference>
<proteinExistence type="predicted"/>
<name>A0A6J6UIL5_9ZZZZ</name>
<dbReference type="SUPFAM" id="SSF55811">
    <property type="entry name" value="Nudix"/>
    <property type="match status" value="1"/>
</dbReference>
<feature type="domain" description="Nudix hydrolase" evidence="1">
    <location>
        <begin position="46"/>
        <end position="177"/>
    </location>
</feature>
<dbReference type="PANTHER" id="PTHR43736">
    <property type="entry name" value="ADP-RIBOSE PYROPHOSPHATASE"/>
    <property type="match status" value="1"/>
</dbReference>
<dbReference type="Gene3D" id="3.90.79.10">
    <property type="entry name" value="Nucleoside Triphosphate Pyrophosphohydrolase"/>
    <property type="match status" value="1"/>
</dbReference>
<dbReference type="InterPro" id="IPR015797">
    <property type="entry name" value="NUDIX_hydrolase-like_dom_sf"/>
</dbReference>
<dbReference type="AlphaFoldDB" id="A0A6J6UIL5"/>
<dbReference type="Pfam" id="PF00293">
    <property type="entry name" value="NUDIX"/>
    <property type="match status" value="1"/>
</dbReference>
<reference evidence="2" key="1">
    <citation type="submission" date="2020-05" db="EMBL/GenBank/DDBJ databases">
        <authorList>
            <person name="Chiriac C."/>
            <person name="Salcher M."/>
            <person name="Ghai R."/>
            <person name="Kavagutti S V."/>
        </authorList>
    </citation>
    <scope>NUCLEOTIDE SEQUENCE</scope>
</reference>
<dbReference type="CDD" id="cd03674">
    <property type="entry name" value="NUDIX_Hydrolase"/>
    <property type="match status" value="1"/>
</dbReference>
<organism evidence="2">
    <name type="scientific">freshwater metagenome</name>
    <dbReference type="NCBI Taxonomy" id="449393"/>
    <lineage>
        <taxon>unclassified sequences</taxon>
        <taxon>metagenomes</taxon>
        <taxon>ecological metagenomes</taxon>
    </lineage>
</organism>
<dbReference type="PANTHER" id="PTHR43736:SF1">
    <property type="entry name" value="DIHYDRONEOPTERIN TRIPHOSPHATE DIPHOSPHATASE"/>
    <property type="match status" value="1"/>
</dbReference>
<gene>
    <name evidence="2" type="ORF">UFOPK2809_01287</name>
</gene>
<accession>A0A6J6UIL5</accession>